<evidence type="ECO:0000256" key="3">
    <source>
        <dbReference type="ARBA" id="ARBA00009370"/>
    </source>
</evidence>
<evidence type="ECO:0000256" key="5">
    <source>
        <dbReference type="ARBA" id="ARBA00022801"/>
    </source>
</evidence>
<feature type="active site" evidence="6">
    <location>
        <position position="92"/>
    </location>
</feature>
<dbReference type="PANTHER" id="PTHR43390">
    <property type="entry name" value="SIGNAL PEPTIDASE I"/>
    <property type="match status" value="1"/>
</dbReference>
<dbReference type="InterPro" id="IPR000223">
    <property type="entry name" value="Pept_S26A_signal_pept_1"/>
</dbReference>
<dbReference type="InterPro" id="IPR019533">
    <property type="entry name" value="Peptidase_S26"/>
</dbReference>
<evidence type="ECO:0000256" key="6">
    <source>
        <dbReference type="PIRSR" id="PIRSR600223-1"/>
    </source>
</evidence>
<dbReference type="RefSeq" id="WP_111165580.1">
    <property type="nucleotide sequence ID" value="NZ_POUA01000014.1"/>
</dbReference>
<dbReference type="GO" id="GO:0005886">
    <property type="term" value="C:plasma membrane"/>
    <property type="evidence" value="ECO:0007669"/>
    <property type="project" value="UniProtKB-SubCell"/>
</dbReference>
<dbReference type="EC" id="3.4.21.89" evidence="4 7"/>
<dbReference type="Pfam" id="PF10502">
    <property type="entry name" value="Peptidase_S26"/>
    <property type="match status" value="1"/>
</dbReference>
<evidence type="ECO:0000259" key="8">
    <source>
        <dbReference type="Pfam" id="PF10502"/>
    </source>
</evidence>
<evidence type="ECO:0000256" key="2">
    <source>
        <dbReference type="ARBA" id="ARBA00004401"/>
    </source>
</evidence>
<evidence type="ECO:0000256" key="7">
    <source>
        <dbReference type="RuleBase" id="RU362042"/>
    </source>
</evidence>
<keyword evidence="7" id="KW-0645">Protease</keyword>
<feature type="transmembrane region" description="Helical" evidence="7">
    <location>
        <begin position="27"/>
        <end position="50"/>
    </location>
</feature>
<sequence length="196" mass="21783">MTVTKDEKKQPKGERAGKKRGTLRETVGLIAIGVVIALLLQAFVIGQFWIPSESMQNTLQIGDRVIVNKLHGSADRGDIIVFRGWDGSDTIKRVIAVGGDTVECCDAKRRISVNGVPLDETYIHPDDYPSKRKFKTKLAAGKLWVMGDHRTASSDSREEYNGPVDEDDVIGRAFAIVWPFSRATILSRPETFARVR</sequence>
<evidence type="ECO:0000256" key="4">
    <source>
        <dbReference type="ARBA" id="ARBA00013208"/>
    </source>
</evidence>
<comment type="similarity">
    <text evidence="3 7">Belongs to the peptidase S26 family.</text>
</comment>
<dbReference type="CDD" id="cd06530">
    <property type="entry name" value="S26_SPase_I"/>
    <property type="match status" value="1"/>
</dbReference>
<feature type="domain" description="Peptidase S26" evidence="8">
    <location>
        <begin position="24"/>
        <end position="178"/>
    </location>
</feature>
<feature type="active site" evidence="6">
    <location>
        <position position="54"/>
    </location>
</feature>
<dbReference type="SUPFAM" id="SSF51306">
    <property type="entry name" value="LexA/Signal peptidase"/>
    <property type="match status" value="1"/>
</dbReference>
<dbReference type="InterPro" id="IPR019758">
    <property type="entry name" value="Pept_S26A_signal_pept_1_CS"/>
</dbReference>
<comment type="subcellular location">
    <subcellularLocation>
        <location evidence="2">Cell membrane</location>
        <topology evidence="2">Single-pass type II membrane protein</topology>
    </subcellularLocation>
    <subcellularLocation>
        <location evidence="7">Membrane</location>
        <topology evidence="7">Single-pass type II membrane protein</topology>
    </subcellularLocation>
</comment>
<protein>
    <recommendedName>
        <fullName evidence="4 7">Signal peptidase I</fullName>
        <ecNumber evidence="4 7">3.4.21.89</ecNumber>
    </recommendedName>
</protein>
<dbReference type="AlphaFoldDB" id="A0A2W2HXX4"/>
<dbReference type="EMBL" id="POUA01000014">
    <property type="protein sequence ID" value="PZG55470.1"/>
    <property type="molecule type" value="Genomic_DNA"/>
</dbReference>
<dbReference type="PANTHER" id="PTHR43390:SF1">
    <property type="entry name" value="CHLOROPLAST PROCESSING PEPTIDASE"/>
    <property type="match status" value="1"/>
</dbReference>
<keyword evidence="7" id="KW-1133">Transmembrane helix</keyword>
<evidence type="ECO:0000313" key="10">
    <source>
        <dbReference type="Proteomes" id="UP000248544"/>
    </source>
</evidence>
<dbReference type="Proteomes" id="UP000248544">
    <property type="component" value="Unassembled WGS sequence"/>
</dbReference>
<gene>
    <name evidence="9" type="primary">lepB</name>
    <name evidence="9" type="ORF">C1I98_03360</name>
</gene>
<comment type="catalytic activity">
    <reaction evidence="1 7">
        <text>Cleavage of hydrophobic, N-terminal signal or leader sequences from secreted and periplasmic proteins.</text>
        <dbReference type="EC" id="3.4.21.89"/>
    </reaction>
</comment>
<evidence type="ECO:0000256" key="1">
    <source>
        <dbReference type="ARBA" id="ARBA00000677"/>
    </source>
</evidence>
<reference evidence="9 10" key="1">
    <citation type="submission" date="2018-01" db="EMBL/GenBank/DDBJ databases">
        <title>Draft genome sequence of Sphaerisporangium sp. 7K107.</title>
        <authorList>
            <person name="Sahin N."/>
            <person name="Saygin H."/>
            <person name="Ay H."/>
        </authorList>
    </citation>
    <scope>NUCLEOTIDE SEQUENCE [LARGE SCALE GENOMIC DNA]</scope>
    <source>
        <strain evidence="9 10">7K107</strain>
    </source>
</reference>
<dbReference type="InterPro" id="IPR036286">
    <property type="entry name" value="LexA/Signal_pep-like_sf"/>
</dbReference>
<keyword evidence="10" id="KW-1185">Reference proteome</keyword>
<dbReference type="Gene3D" id="2.10.109.10">
    <property type="entry name" value="Umud Fragment, subunit A"/>
    <property type="match status" value="1"/>
</dbReference>
<keyword evidence="7" id="KW-0812">Transmembrane</keyword>
<dbReference type="GO" id="GO:0009003">
    <property type="term" value="F:signal peptidase activity"/>
    <property type="evidence" value="ECO:0007669"/>
    <property type="project" value="UniProtKB-EC"/>
</dbReference>
<dbReference type="PROSITE" id="PS00761">
    <property type="entry name" value="SPASE_I_3"/>
    <property type="match status" value="1"/>
</dbReference>
<dbReference type="PRINTS" id="PR00727">
    <property type="entry name" value="LEADERPTASE"/>
</dbReference>
<keyword evidence="5 7" id="KW-0378">Hydrolase</keyword>
<accession>A0A2W2HXX4</accession>
<comment type="caution">
    <text evidence="9">The sequence shown here is derived from an EMBL/GenBank/DDBJ whole genome shotgun (WGS) entry which is preliminary data.</text>
</comment>
<keyword evidence="7" id="KW-0472">Membrane</keyword>
<dbReference type="NCBIfam" id="TIGR02227">
    <property type="entry name" value="sigpep_I_bact"/>
    <property type="match status" value="1"/>
</dbReference>
<name>A0A2W2HXX4_9ACTN</name>
<organism evidence="9 10">
    <name type="scientific">Spongiactinospora gelatinilytica</name>
    <dbReference type="NCBI Taxonomy" id="2666298"/>
    <lineage>
        <taxon>Bacteria</taxon>
        <taxon>Bacillati</taxon>
        <taxon>Actinomycetota</taxon>
        <taxon>Actinomycetes</taxon>
        <taxon>Streptosporangiales</taxon>
        <taxon>Streptosporangiaceae</taxon>
        <taxon>Spongiactinospora</taxon>
    </lineage>
</organism>
<proteinExistence type="inferred from homology"/>
<dbReference type="GO" id="GO:0006465">
    <property type="term" value="P:signal peptide processing"/>
    <property type="evidence" value="ECO:0007669"/>
    <property type="project" value="InterPro"/>
</dbReference>
<evidence type="ECO:0000313" key="9">
    <source>
        <dbReference type="EMBL" id="PZG55470.1"/>
    </source>
</evidence>
<dbReference type="GO" id="GO:0004252">
    <property type="term" value="F:serine-type endopeptidase activity"/>
    <property type="evidence" value="ECO:0007669"/>
    <property type="project" value="InterPro"/>
</dbReference>